<evidence type="ECO:0000313" key="3">
    <source>
        <dbReference type="Proteomes" id="UP000033924"/>
    </source>
</evidence>
<dbReference type="PATRIC" id="fig|65700.7.peg.6421"/>
<evidence type="ECO:0000256" key="1">
    <source>
        <dbReference type="SAM" id="MobiDB-lite"/>
    </source>
</evidence>
<accession>A0A0M2KA25</accession>
<reference evidence="2 3" key="1">
    <citation type="submission" date="2015-01" db="EMBL/GenBank/DDBJ databases">
        <title>Erwinia tracheiphila.</title>
        <authorList>
            <person name="Shapiro L.R."/>
        </authorList>
    </citation>
    <scope>NUCLEOTIDE SEQUENCE [LARGE SCALE GENOMIC DNA]</scope>
    <source>
        <strain evidence="2 3">BuffGH</strain>
    </source>
</reference>
<feature type="region of interest" description="Disordered" evidence="1">
    <location>
        <begin position="31"/>
        <end position="53"/>
    </location>
</feature>
<proteinExistence type="predicted"/>
<protein>
    <submittedName>
        <fullName evidence="2">Uncharacterized protein</fullName>
    </submittedName>
</protein>
<sequence>MPQSGMEVPADAEYSFIGEWHRDPAQPVTVPIGSANPFLHPARHKPAKSDTEAFVRCRSGHDKA</sequence>
<dbReference type="EMBL" id="JXNU01000007">
    <property type="protein sequence ID" value="KKF34078.1"/>
    <property type="molecule type" value="Genomic_DNA"/>
</dbReference>
<organism evidence="2 3">
    <name type="scientific">Erwinia tracheiphila</name>
    <dbReference type="NCBI Taxonomy" id="65700"/>
    <lineage>
        <taxon>Bacteria</taxon>
        <taxon>Pseudomonadati</taxon>
        <taxon>Pseudomonadota</taxon>
        <taxon>Gammaproteobacteria</taxon>
        <taxon>Enterobacterales</taxon>
        <taxon>Erwiniaceae</taxon>
        <taxon>Erwinia</taxon>
    </lineage>
</organism>
<dbReference type="AlphaFoldDB" id="A0A0M2KA25"/>
<name>A0A0M2KA25_9GAMM</name>
<comment type="caution">
    <text evidence="2">The sequence shown here is derived from an EMBL/GenBank/DDBJ whole genome shotgun (WGS) entry which is preliminary data.</text>
</comment>
<dbReference type="Proteomes" id="UP000033924">
    <property type="component" value="Unassembled WGS sequence"/>
</dbReference>
<evidence type="ECO:0000313" key="2">
    <source>
        <dbReference type="EMBL" id="KKF34078.1"/>
    </source>
</evidence>
<gene>
    <name evidence="2" type="ORF">SY86_25980</name>
</gene>
<keyword evidence="3" id="KW-1185">Reference proteome</keyword>